<evidence type="ECO:0000313" key="5">
    <source>
        <dbReference type="EMBL" id="CAB4992903.1"/>
    </source>
</evidence>
<dbReference type="InterPro" id="IPR036874">
    <property type="entry name" value="Carbonic_anhydrase_sf"/>
</dbReference>
<comment type="cofactor">
    <cofactor evidence="1">
        <name>Zn(2+)</name>
        <dbReference type="ChEBI" id="CHEBI:29105"/>
    </cofactor>
</comment>
<keyword evidence="4" id="KW-0862">Zinc</keyword>
<protein>
    <submittedName>
        <fullName evidence="5">Unannotated protein</fullName>
    </submittedName>
</protein>
<organism evidence="5">
    <name type="scientific">freshwater metagenome</name>
    <dbReference type="NCBI Taxonomy" id="449393"/>
    <lineage>
        <taxon>unclassified sequences</taxon>
        <taxon>metagenomes</taxon>
        <taxon>ecological metagenomes</taxon>
    </lineage>
</organism>
<keyword evidence="3" id="KW-0479">Metal-binding</keyword>
<dbReference type="PANTHER" id="PTHR43175:SF3">
    <property type="entry name" value="CARBON DISULFIDE HYDROLASE"/>
    <property type="match status" value="1"/>
</dbReference>
<dbReference type="SMART" id="SM00947">
    <property type="entry name" value="Pro_CA"/>
    <property type="match status" value="1"/>
</dbReference>
<gene>
    <name evidence="5" type="ORF">UFOPK3967_01125</name>
</gene>
<dbReference type="CDD" id="cd03379">
    <property type="entry name" value="beta_CA_cladeD"/>
    <property type="match status" value="1"/>
</dbReference>
<reference evidence="5" key="1">
    <citation type="submission" date="2020-05" db="EMBL/GenBank/DDBJ databases">
        <authorList>
            <person name="Chiriac C."/>
            <person name="Salcher M."/>
            <person name="Ghai R."/>
            <person name="Kavagutti S V."/>
        </authorList>
    </citation>
    <scope>NUCLEOTIDE SEQUENCE</scope>
</reference>
<evidence type="ECO:0000256" key="1">
    <source>
        <dbReference type="ARBA" id="ARBA00001947"/>
    </source>
</evidence>
<comment type="similarity">
    <text evidence="2">Belongs to the beta-class carbonic anhydrase family.</text>
</comment>
<dbReference type="Pfam" id="PF00484">
    <property type="entry name" value="Pro_CA"/>
    <property type="match status" value="1"/>
</dbReference>
<sequence length="181" mass="19648">MGDGDGGGCDRWTLTSTGRFHIVPPMYGGGEINTIPVLDLPPAPRKRLVVITCMDSRLDVFRMLDLEIGDAHILRNAGGRVTDDTLRSLILSMHVMNTNEVFVIHHTGCGLHRVTNADLQSRVGLATGQDAAHIDFLPFDDLVDSVLGDVERLRALPLLPIGITLHGAIYDVHTGTLHSVI</sequence>
<name>A0A6J7NQH1_9ZZZZ</name>
<dbReference type="EMBL" id="CAFBOS010000056">
    <property type="protein sequence ID" value="CAB4992903.1"/>
    <property type="molecule type" value="Genomic_DNA"/>
</dbReference>
<evidence type="ECO:0000256" key="2">
    <source>
        <dbReference type="ARBA" id="ARBA00006217"/>
    </source>
</evidence>
<dbReference type="GO" id="GO:0008270">
    <property type="term" value="F:zinc ion binding"/>
    <property type="evidence" value="ECO:0007669"/>
    <property type="project" value="InterPro"/>
</dbReference>
<proteinExistence type="inferred from homology"/>
<dbReference type="Gene3D" id="3.40.1050.10">
    <property type="entry name" value="Carbonic anhydrase"/>
    <property type="match status" value="1"/>
</dbReference>
<dbReference type="SUPFAM" id="SSF53056">
    <property type="entry name" value="beta-carbonic anhydrase, cab"/>
    <property type="match status" value="1"/>
</dbReference>
<evidence type="ECO:0000256" key="3">
    <source>
        <dbReference type="ARBA" id="ARBA00022723"/>
    </source>
</evidence>
<dbReference type="InterPro" id="IPR001765">
    <property type="entry name" value="Carbonic_anhydrase"/>
</dbReference>
<dbReference type="AlphaFoldDB" id="A0A6J7NQH1"/>
<dbReference type="GO" id="GO:0004089">
    <property type="term" value="F:carbonate dehydratase activity"/>
    <property type="evidence" value="ECO:0007669"/>
    <property type="project" value="InterPro"/>
</dbReference>
<dbReference type="PANTHER" id="PTHR43175">
    <property type="entry name" value="CARBONIC ANHYDRASE"/>
    <property type="match status" value="1"/>
</dbReference>
<accession>A0A6J7NQH1</accession>
<evidence type="ECO:0000256" key="4">
    <source>
        <dbReference type="ARBA" id="ARBA00022833"/>
    </source>
</evidence>